<sequence>MCRIDTLGILSQIRYSVGDLSGVQSLEKHHTLASLQASLVHPRSTSHHSVYFCSRSPSFPSTRPSGAEIRLLSFHLSFNPVLTSIGVRVVEYLKLTLRSFIRAHLNQCRTFKITGHAYRKLFPSSLSPLHLLEYLHSDGGASFTHITTPNLRDLILSNITNESGW</sequence>
<dbReference type="Proteomes" id="UP000305067">
    <property type="component" value="Unassembled WGS sequence"/>
</dbReference>
<dbReference type="EMBL" id="ML178842">
    <property type="protein sequence ID" value="TFK98143.1"/>
    <property type="molecule type" value="Genomic_DNA"/>
</dbReference>
<accession>A0A5C3QII5</accession>
<reference evidence="1 2" key="1">
    <citation type="journal article" date="2019" name="Nat. Ecol. Evol.">
        <title>Megaphylogeny resolves global patterns of mushroom evolution.</title>
        <authorList>
            <person name="Varga T."/>
            <person name="Krizsan K."/>
            <person name="Foldi C."/>
            <person name="Dima B."/>
            <person name="Sanchez-Garcia M."/>
            <person name="Sanchez-Ramirez S."/>
            <person name="Szollosi G.J."/>
            <person name="Szarkandi J.G."/>
            <person name="Papp V."/>
            <person name="Albert L."/>
            <person name="Andreopoulos W."/>
            <person name="Angelini C."/>
            <person name="Antonin V."/>
            <person name="Barry K.W."/>
            <person name="Bougher N.L."/>
            <person name="Buchanan P."/>
            <person name="Buyck B."/>
            <person name="Bense V."/>
            <person name="Catcheside P."/>
            <person name="Chovatia M."/>
            <person name="Cooper J."/>
            <person name="Damon W."/>
            <person name="Desjardin D."/>
            <person name="Finy P."/>
            <person name="Geml J."/>
            <person name="Haridas S."/>
            <person name="Hughes K."/>
            <person name="Justo A."/>
            <person name="Karasinski D."/>
            <person name="Kautmanova I."/>
            <person name="Kiss B."/>
            <person name="Kocsube S."/>
            <person name="Kotiranta H."/>
            <person name="LaButti K.M."/>
            <person name="Lechner B.E."/>
            <person name="Liimatainen K."/>
            <person name="Lipzen A."/>
            <person name="Lukacs Z."/>
            <person name="Mihaltcheva S."/>
            <person name="Morgado L.N."/>
            <person name="Niskanen T."/>
            <person name="Noordeloos M.E."/>
            <person name="Ohm R.A."/>
            <person name="Ortiz-Santana B."/>
            <person name="Ovrebo C."/>
            <person name="Racz N."/>
            <person name="Riley R."/>
            <person name="Savchenko A."/>
            <person name="Shiryaev A."/>
            <person name="Soop K."/>
            <person name="Spirin V."/>
            <person name="Szebenyi C."/>
            <person name="Tomsovsky M."/>
            <person name="Tulloss R.E."/>
            <person name="Uehling J."/>
            <person name="Grigoriev I.V."/>
            <person name="Vagvolgyi C."/>
            <person name="Papp T."/>
            <person name="Martin F.M."/>
            <person name="Miettinen O."/>
            <person name="Hibbett D.S."/>
            <person name="Nagy L.G."/>
        </authorList>
    </citation>
    <scope>NUCLEOTIDE SEQUENCE [LARGE SCALE GENOMIC DNA]</scope>
    <source>
        <strain evidence="1 2">CBS 309.79</strain>
    </source>
</reference>
<feature type="non-terminal residue" evidence="1">
    <location>
        <position position="165"/>
    </location>
</feature>
<protein>
    <recommendedName>
        <fullName evidence="3">F-box domain-containing protein</fullName>
    </recommendedName>
</protein>
<evidence type="ECO:0008006" key="3">
    <source>
        <dbReference type="Google" id="ProtNLM"/>
    </source>
</evidence>
<evidence type="ECO:0000313" key="1">
    <source>
        <dbReference type="EMBL" id="TFK98143.1"/>
    </source>
</evidence>
<name>A0A5C3QII5_9AGAR</name>
<evidence type="ECO:0000313" key="2">
    <source>
        <dbReference type="Proteomes" id="UP000305067"/>
    </source>
</evidence>
<keyword evidence="2" id="KW-1185">Reference proteome</keyword>
<gene>
    <name evidence="1" type="ORF">BDV98DRAFT_573559</name>
</gene>
<dbReference type="AlphaFoldDB" id="A0A5C3QII5"/>
<organism evidence="1 2">
    <name type="scientific">Pterulicium gracile</name>
    <dbReference type="NCBI Taxonomy" id="1884261"/>
    <lineage>
        <taxon>Eukaryota</taxon>
        <taxon>Fungi</taxon>
        <taxon>Dikarya</taxon>
        <taxon>Basidiomycota</taxon>
        <taxon>Agaricomycotina</taxon>
        <taxon>Agaricomycetes</taxon>
        <taxon>Agaricomycetidae</taxon>
        <taxon>Agaricales</taxon>
        <taxon>Pleurotineae</taxon>
        <taxon>Pterulaceae</taxon>
        <taxon>Pterulicium</taxon>
    </lineage>
</organism>
<proteinExistence type="predicted"/>